<organism evidence="1 2">
    <name type="scientific">Rosa chinensis</name>
    <name type="common">China rose</name>
    <dbReference type="NCBI Taxonomy" id="74649"/>
    <lineage>
        <taxon>Eukaryota</taxon>
        <taxon>Viridiplantae</taxon>
        <taxon>Streptophyta</taxon>
        <taxon>Embryophyta</taxon>
        <taxon>Tracheophyta</taxon>
        <taxon>Spermatophyta</taxon>
        <taxon>Magnoliopsida</taxon>
        <taxon>eudicotyledons</taxon>
        <taxon>Gunneridae</taxon>
        <taxon>Pentapetalae</taxon>
        <taxon>rosids</taxon>
        <taxon>fabids</taxon>
        <taxon>Rosales</taxon>
        <taxon>Rosaceae</taxon>
        <taxon>Rosoideae</taxon>
        <taxon>Rosoideae incertae sedis</taxon>
        <taxon>Rosa</taxon>
    </lineage>
</organism>
<evidence type="ECO:0000313" key="2">
    <source>
        <dbReference type="Proteomes" id="UP000238479"/>
    </source>
</evidence>
<dbReference type="AlphaFoldDB" id="A0A2P6PD19"/>
<proteinExistence type="predicted"/>
<reference evidence="1 2" key="1">
    <citation type="journal article" date="2018" name="Nat. Genet.">
        <title>The Rosa genome provides new insights in the design of modern roses.</title>
        <authorList>
            <person name="Bendahmane M."/>
        </authorList>
    </citation>
    <scope>NUCLEOTIDE SEQUENCE [LARGE SCALE GENOMIC DNA]</scope>
    <source>
        <strain evidence="2">cv. Old Blush</strain>
    </source>
</reference>
<keyword evidence="2" id="KW-1185">Reference proteome</keyword>
<protein>
    <submittedName>
        <fullName evidence="1">Uncharacterized protein</fullName>
    </submittedName>
</protein>
<evidence type="ECO:0000313" key="1">
    <source>
        <dbReference type="EMBL" id="PRQ19816.1"/>
    </source>
</evidence>
<gene>
    <name evidence="1" type="ORF">RchiOBHm_Chr7g0221451</name>
</gene>
<dbReference type="EMBL" id="PDCK01000045">
    <property type="protein sequence ID" value="PRQ19816.1"/>
    <property type="molecule type" value="Genomic_DNA"/>
</dbReference>
<name>A0A2P6PD19_ROSCH</name>
<comment type="caution">
    <text evidence="1">The sequence shown here is derived from an EMBL/GenBank/DDBJ whole genome shotgun (WGS) entry which is preliminary data.</text>
</comment>
<dbReference type="Proteomes" id="UP000238479">
    <property type="component" value="Chromosome 7"/>
</dbReference>
<sequence length="52" mass="5888">MAYVPCTQKKKAYVPDNQVFLFGKTTKRNPCSSFPPYPKSQAYILSFTPGLK</sequence>
<accession>A0A2P6PD19</accession>
<dbReference type="Gramene" id="PRQ19816">
    <property type="protein sequence ID" value="PRQ19816"/>
    <property type="gene ID" value="RchiOBHm_Chr7g0221451"/>
</dbReference>